<feature type="chain" id="PRO_5041697492" evidence="10">
    <location>
        <begin position="22"/>
        <end position="1071"/>
    </location>
</feature>
<evidence type="ECO:0000256" key="5">
    <source>
        <dbReference type="ARBA" id="ARBA00023077"/>
    </source>
</evidence>
<dbReference type="Gene3D" id="2.40.170.20">
    <property type="entry name" value="TonB-dependent receptor, beta-barrel domain"/>
    <property type="match status" value="1"/>
</dbReference>
<evidence type="ECO:0000256" key="9">
    <source>
        <dbReference type="RuleBase" id="RU003357"/>
    </source>
</evidence>
<dbReference type="NCBIfam" id="TIGR04056">
    <property type="entry name" value="OMP_RagA_SusC"/>
    <property type="match status" value="1"/>
</dbReference>
<evidence type="ECO:0000259" key="12">
    <source>
        <dbReference type="Pfam" id="PF07715"/>
    </source>
</evidence>
<dbReference type="InterPro" id="IPR008969">
    <property type="entry name" value="CarboxyPept-like_regulatory"/>
</dbReference>
<keyword evidence="10" id="KW-0732">Signal</keyword>
<sequence length="1071" mass="118308">MEKRLMTVVAGLALSTSMAFAQSQISGHVTSSEDGSPVIGASIKVAGTNTGTVTDIDGNFSLNAPAGAKLEITYIGMNPAHVKAGKNMKIVLDPDEHSLDEVMVVAFGTQKRSAFTGSAAVVGSSEIGKAQVSNPVESLKGKVAGVQMTQVSGRPGESSKIRIRGIGTINASTDPLIVVDGVPYDGDMNTINPDDVESLTVLKDAASSALYGARGANGVVMITTKTGKTGSSSITFDAKWGSNSRAVPDYKYINNAAGYYETWYTALNNYALNTLKYDANNANLWANKNLTADNAFGLGMSVFQAPAGEVLIGTNGKLNPNATMGRVVSNNGQQYYVTADDWVDAMFRNSLRQEYNISAQGANEKGNFMLSFNYLNNEGITFGSGFERYSARLKSEYKIKDWLKVGANVNFAHYANNQSGVGDEGSSGSSGNVFTFVAMAPIYPLYIRDAQGNIMMHEASGTKLYDYGDGSINGQKRAYIAQSNPLAANQLDKYKIEGNNFNMQGTVEVRLPLDVTFTSINNAYVDEYRTTSTTNPYFGQYASSNGMVYKYHERYFNYNLQQRLNWAHEFGEHSVALMLGHEYYNQSYAYLYGSKSNQYSPSNDELAGAVLLTNTNSYTREYNNEGYFGRVQYDYNDRYFFDASLRRDASSRFAKENRWGTFYSLGASWVINKEKFFNVDWVDDLKLKVSYGQVGNDNIESLSLGYYHYSTNYDIVNSNGSVSLVPVGRYGNRKITWETTGEFNVGVDFGLFKNRLSGTFEFYSRKTSDMLFNFSLPQSFGYTGYYDNVGDMINNGLELTLNGDIIRTRDFVWSANMNITYNHNYVSYLPDAKKTLTVDGVQGYTNGGYFIGEGEPMYTYYLHKYAGVDHETGEALYYKNVKDENGNVTGQTTTKNSSESDYYLCGTALADVFGGFGTSVSYKGFDFSVDFMYQIGGQIYDNDYASAMSASGKSMRGMALHEDILKAWTPENKNSNIPRLQYGDTYMASQSDRFLTNASYLSLQNINLGYTFPKAWISKLNLSNLRIYAQANNVWVWSKRQGLDPRTSLTAANASYYPGVRTITGGITLTF</sequence>
<evidence type="ECO:0000256" key="2">
    <source>
        <dbReference type="ARBA" id="ARBA00022448"/>
    </source>
</evidence>
<accession>A0AA90VI05</accession>
<keyword evidence="7 8" id="KW-0998">Cell outer membrane</keyword>
<dbReference type="InterPro" id="IPR023997">
    <property type="entry name" value="TonB-dep_OMP_SusC/RagA_CS"/>
</dbReference>
<dbReference type="Gene3D" id="2.60.40.1120">
    <property type="entry name" value="Carboxypeptidase-like, regulatory domain"/>
    <property type="match status" value="1"/>
</dbReference>
<keyword evidence="13" id="KW-0675">Receptor</keyword>
<keyword evidence="3 8" id="KW-1134">Transmembrane beta strand</keyword>
<dbReference type="SUPFAM" id="SSF49464">
    <property type="entry name" value="Carboxypeptidase regulatory domain-like"/>
    <property type="match status" value="1"/>
</dbReference>
<keyword evidence="6 8" id="KW-0472">Membrane</keyword>
<comment type="similarity">
    <text evidence="8 9">Belongs to the TonB-dependent receptor family.</text>
</comment>
<dbReference type="Pfam" id="PF13715">
    <property type="entry name" value="CarbopepD_reg_2"/>
    <property type="match status" value="1"/>
</dbReference>
<evidence type="ECO:0000256" key="6">
    <source>
        <dbReference type="ARBA" id="ARBA00023136"/>
    </source>
</evidence>
<dbReference type="FunFam" id="2.60.40.1120:FF:000003">
    <property type="entry name" value="Outer membrane protein Omp121"/>
    <property type="match status" value="1"/>
</dbReference>
<dbReference type="InterPro" id="IPR012910">
    <property type="entry name" value="Plug_dom"/>
</dbReference>
<dbReference type="Gene3D" id="2.170.130.10">
    <property type="entry name" value="TonB-dependent receptor, plug domain"/>
    <property type="match status" value="1"/>
</dbReference>
<dbReference type="NCBIfam" id="TIGR04057">
    <property type="entry name" value="SusC_RagA_signa"/>
    <property type="match status" value="1"/>
</dbReference>
<dbReference type="FunFam" id="2.170.130.10:FF:000003">
    <property type="entry name" value="SusC/RagA family TonB-linked outer membrane protein"/>
    <property type="match status" value="1"/>
</dbReference>
<name>A0AA90VI05_9BACT</name>
<gene>
    <name evidence="13" type="ORF">F7D57_11310</name>
</gene>
<keyword evidence="2 8" id="KW-0813">Transport</keyword>
<dbReference type="Pfam" id="PF00593">
    <property type="entry name" value="TonB_dep_Rec_b-barrel"/>
    <property type="match status" value="1"/>
</dbReference>
<proteinExistence type="inferred from homology"/>
<comment type="subcellular location">
    <subcellularLocation>
        <location evidence="1 8">Cell outer membrane</location>
        <topology evidence="1 8">Multi-pass membrane protein</topology>
    </subcellularLocation>
</comment>
<organism evidence="13 14">
    <name type="scientific">Segatella copri</name>
    <dbReference type="NCBI Taxonomy" id="165179"/>
    <lineage>
        <taxon>Bacteria</taxon>
        <taxon>Pseudomonadati</taxon>
        <taxon>Bacteroidota</taxon>
        <taxon>Bacteroidia</taxon>
        <taxon>Bacteroidales</taxon>
        <taxon>Prevotellaceae</taxon>
        <taxon>Segatella</taxon>
    </lineage>
</organism>
<evidence type="ECO:0000256" key="10">
    <source>
        <dbReference type="SAM" id="SignalP"/>
    </source>
</evidence>
<evidence type="ECO:0000256" key="8">
    <source>
        <dbReference type="PROSITE-ProRule" id="PRU01360"/>
    </source>
</evidence>
<dbReference type="EMBL" id="VZBP01000145">
    <property type="protein sequence ID" value="MQO10284.1"/>
    <property type="molecule type" value="Genomic_DNA"/>
</dbReference>
<reference evidence="14" key="1">
    <citation type="submission" date="2019-09" db="EMBL/GenBank/DDBJ databases">
        <title>Distinct polysaccharide growth profiles of human intestinal Prevotella copri isolates.</title>
        <authorList>
            <person name="Fehlner-Peach H."/>
            <person name="Magnabosco C."/>
            <person name="Raghavan V."/>
            <person name="Scher J.U."/>
            <person name="Tett A."/>
            <person name="Cox L.M."/>
            <person name="Gottsegen C."/>
            <person name="Watters A."/>
            <person name="Wiltshire- Gordon J.D."/>
            <person name="Segata N."/>
            <person name="Bonneau R."/>
            <person name="Littman D.R."/>
        </authorList>
    </citation>
    <scope>NUCLEOTIDE SEQUENCE [LARGE SCALE GENOMIC DNA]</scope>
    <source>
        <strain evidence="14">iA624</strain>
    </source>
</reference>
<evidence type="ECO:0000313" key="14">
    <source>
        <dbReference type="Proteomes" id="UP000405805"/>
    </source>
</evidence>
<dbReference type="InterPro" id="IPR000531">
    <property type="entry name" value="Beta-barrel_TonB"/>
</dbReference>
<keyword evidence="5 9" id="KW-0798">TonB box</keyword>
<feature type="domain" description="TonB-dependent receptor plug" evidence="12">
    <location>
        <begin position="115"/>
        <end position="219"/>
    </location>
</feature>
<dbReference type="InterPro" id="IPR037066">
    <property type="entry name" value="Plug_dom_sf"/>
</dbReference>
<dbReference type="GO" id="GO:0009279">
    <property type="term" value="C:cell outer membrane"/>
    <property type="evidence" value="ECO:0007669"/>
    <property type="project" value="UniProtKB-SubCell"/>
</dbReference>
<comment type="caution">
    <text evidence="13">The sequence shown here is derived from an EMBL/GenBank/DDBJ whole genome shotgun (WGS) entry which is preliminary data.</text>
</comment>
<evidence type="ECO:0000256" key="7">
    <source>
        <dbReference type="ARBA" id="ARBA00023237"/>
    </source>
</evidence>
<dbReference type="RefSeq" id="WP_153097502.1">
    <property type="nucleotide sequence ID" value="NZ_VZBP01000145.1"/>
</dbReference>
<dbReference type="AlphaFoldDB" id="A0AA90VI05"/>
<evidence type="ECO:0000259" key="11">
    <source>
        <dbReference type="Pfam" id="PF00593"/>
    </source>
</evidence>
<keyword evidence="4 8" id="KW-0812">Transmembrane</keyword>
<evidence type="ECO:0000313" key="13">
    <source>
        <dbReference type="EMBL" id="MQO10284.1"/>
    </source>
</evidence>
<dbReference type="SUPFAM" id="SSF56935">
    <property type="entry name" value="Porins"/>
    <property type="match status" value="1"/>
</dbReference>
<dbReference type="Proteomes" id="UP000405805">
    <property type="component" value="Unassembled WGS sequence"/>
</dbReference>
<evidence type="ECO:0000256" key="3">
    <source>
        <dbReference type="ARBA" id="ARBA00022452"/>
    </source>
</evidence>
<evidence type="ECO:0000256" key="1">
    <source>
        <dbReference type="ARBA" id="ARBA00004571"/>
    </source>
</evidence>
<protein>
    <submittedName>
        <fullName evidence="13">TonB-dependent receptor</fullName>
    </submittedName>
</protein>
<dbReference type="InterPro" id="IPR039426">
    <property type="entry name" value="TonB-dep_rcpt-like"/>
</dbReference>
<dbReference type="Pfam" id="PF07715">
    <property type="entry name" value="Plug"/>
    <property type="match status" value="1"/>
</dbReference>
<evidence type="ECO:0000256" key="4">
    <source>
        <dbReference type="ARBA" id="ARBA00022692"/>
    </source>
</evidence>
<dbReference type="InterPro" id="IPR036942">
    <property type="entry name" value="Beta-barrel_TonB_sf"/>
</dbReference>
<dbReference type="InterPro" id="IPR023996">
    <property type="entry name" value="TonB-dep_OMP_SusC/RagA"/>
</dbReference>
<feature type="domain" description="TonB-dependent receptor-like beta-barrel" evidence="11">
    <location>
        <begin position="478"/>
        <end position="836"/>
    </location>
</feature>
<feature type="signal peptide" evidence="10">
    <location>
        <begin position="1"/>
        <end position="21"/>
    </location>
</feature>
<dbReference type="PROSITE" id="PS52016">
    <property type="entry name" value="TONB_DEPENDENT_REC_3"/>
    <property type="match status" value="1"/>
</dbReference>